<dbReference type="AlphaFoldDB" id="Q4SAE2"/>
<reference evidence="2" key="2">
    <citation type="submission" date="2004-02" db="EMBL/GenBank/DDBJ databases">
        <authorList>
            <consortium name="Genoscope"/>
            <consortium name="Whitehead Institute Centre for Genome Research"/>
        </authorList>
    </citation>
    <scope>NUCLEOTIDE SEQUENCE</scope>
</reference>
<protein>
    <submittedName>
        <fullName evidence="2">(spotted green pufferfish) hypothetical protein</fullName>
    </submittedName>
</protein>
<sequence length="131" mass="14771">MVVNNRGAIRWEQAKEPYQQECWDCLVSSGDIMAGCQMQQGGLGASFLLVASGHKARPWTSDTHSNSYLIQAEKTERQATEREAMKRGGEAAVEKSEVVRPFPVARETNASFKEKNTANEKHRQLCWERIT</sequence>
<reference evidence="2" key="1">
    <citation type="journal article" date="2004" name="Nature">
        <title>Genome duplication in the teleost fish Tetraodon nigroviridis reveals the early vertebrate proto-karyotype.</title>
        <authorList>
            <person name="Jaillon O."/>
            <person name="Aury J.-M."/>
            <person name="Brunet F."/>
            <person name="Petit J.-L."/>
            <person name="Stange-Thomann N."/>
            <person name="Mauceli E."/>
            <person name="Bouneau L."/>
            <person name="Fischer C."/>
            <person name="Ozouf-Costaz C."/>
            <person name="Bernot A."/>
            <person name="Nicaud S."/>
            <person name="Jaffe D."/>
            <person name="Fisher S."/>
            <person name="Lutfalla G."/>
            <person name="Dossat C."/>
            <person name="Segurens B."/>
            <person name="Dasilva C."/>
            <person name="Salanoubat M."/>
            <person name="Levy M."/>
            <person name="Boudet N."/>
            <person name="Castellano S."/>
            <person name="Anthouard V."/>
            <person name="Jubin C."/>
            <person name="Castelli V."/>
            <person name="Katinka M."/>
            <person name="Vacherie B."/>
            <person name="Biemont C."/>
            <person name="Skalli Z."/>
            <person name="Cattolico L."/>
            <person name="Poulain J."/>
            <person name="De Berardinis V."/>
            <person name="Cruaud C."/>
            <person name="Duprat S."/>
            <person name="Brottier P."/>
            <person name="Coutanceau J.-P."/>
            <person name="Gouzy J."/>
            <person name="Parra G."/>
            <person name="Lardier G."/>
            <person name="Chapple C."/>
            <person name="McKernan K.J."/>
            <person name="McEwan P."/>
            <person name="Bosak S."/>
            <person name="Kellis M."/>
            <person name="Volff J.-N."/>
            <person name="Guigo R."/>
            <person name="Zody M.C."/>
            <person name="Mesirov J."/>
            <person name="Lindblad-Toh K."/>
            <person name="Birren B."/>
            <person name="Nusbaum C."/>
            <person name="Kahn D."/>
            <person name="Robinson-Rechavi M."/>
            <person name="Laudet V."/>
            <person name="Schachter V."/>
            <person name="Quetier F."/>
            <person name="Saurin W."/>
            <person name="Scarpelli C."/>
            <person name="Wincker P."/>
            <person name="Lander E.S."/>
            <person name="Weissenbach J."/>
            <person name="Roest Crollius H."/>
        </authorList>
    </citation>
    <scope>NUCLEOTIDE SEQUENCE [LARGE SCALE GENOMIC DNA]</scope>
</reference>
<feature type="region of interest" description="Disordered" evidence="1">
    <location>
        <begin position="76"/>
        <end position="96"/>
    </location>
</feature>
<accession>Q4SAE2</accession>
<evidence type="ECO:0000256" key="1">
    <source>
        <dbReference type="SAM" id="MobiDB-lite"/>
    </source>
</evidence>
<dbReference type="KEGG" id="tng:GSTEN00021496G001"/>
<organism evidence="2">
    <name type="scientific">Tetraodon nigroviridis</name>
    <name type="common">Spotted green pufferfish</name>
    <name type="synonym">Chelonodon nigroviridis</name>
    <dbReference type="NCBI Taxonomy" id="99883"/>
    <lineage>
        <taxon>Eukaryota</taxon>
        <taxon>Metazoa</taxon>
        <taxon>Chordata</taxon>
        <taxon>Craniata</taxon>
        <taxon>Vertebrata</taxon>
        <taxon>Euteleostomi</taxon>
        <taxon>Actinopterygii</taxon>
        <taxon>Neopterygii</taxon>
        <taxon>Teleostei</taxon>
        <taxon>Neoteleostei</taxon>
        <taxon>Acanthomorphata</taxon>
        <taxon>Eupercaria</taxon>
        <taxon>Tetraodontiformes</taxon>
        <taxon>Tetradontoidea</taxon>
        <taxon>Tetraodontidae</taxon>
        <taxon>Tetraodon</taxon>
    </lineage>
</organism>
<gene>
    <name evidence="2" type="ORF">GSTENG00021496001</name>
</gene>
<evidence type="ECO:0000313" key="2">
    <source>
        <dbReference type="EMBL" id="CAG02390.1"/>
    </source>
</evidence>
<proteinExistence type="predicted"/>
<name>Q4SAE2_TETNG</name>
<dbReference type="EMBL" id="CAAE01014688">
    <property type="protein sequence ID" value="CAG02390.1"/>
    <property type="molecule type" value="Genomic_DNA"/>
</dbReference>
<comment type="caution">
    <text evidence="2">The sequence shown here is derived from an EMBL/GenBank/DDBJ whole genome shotgun (WGS) entry which is preliminary data.</text>
</comment>